<dbReference type="EMBL" id="KK198755">
    <property type="protein sequence ID" value="KCW79418.1"/>
    <property type="molecule type" value="Genomic_DNA"/>
</dbReference>
<name>A0A059CLU6_EUCGR</name>
<organism evidence="1">
    <name type="scientific">Eucalyptus grandis</name>
    <name type="common">Flooded gum</name>
    <dbReference type="NCBI Taxonomy" id="71139"/>
    <lineage>
        <taxon>Eukaryota</taxon>
        <taxon>Viridiplantae</taxon>
        <taxon>Streptophyta</taxon>
        <taxon>Embryophyta</taxon>
        <taxon>Tracheophyta</taxon>
        <taxon>Spermatophyta</taxon>
        <taxon>Magnoliopsida</taxon>
        <taxon>eudicotyledons</taxon>
        <taxon>Gunneridae</taxon>
        <taxon>Pentapetalae</taxon>
        <taxon>rosids</taxon>
        <taxon>malvids</taxon>
        <taxon>Myrtales</taxon>
        <taxon>Myrtaceae</taxon>
        <taxon>Myrtoideae</taxon>
        <taxon>Eucalypteae</taxon>
        <taxon>Eucalyptus</taxon>
    </lineage>
</organism>
<gene>
    <name evidence="1" type="ORF">EUGRSUZ_C00821</name>
</gene>
<evidence type="ECO:0000313" key="1">
    <source>
        <dbReference type="EMBL" id="KCW79418.1"/>
    </source>
</evidence>
<sequence length="116" mass="13412">MIRSAHRYCTLDQVTSFSALKHRKLQGCHGPCRHTIVISIRHAYTRERERVNDGLRYFVCGIRYSHVDMVSPTNYHFSCGSDVFTHDTKKDEINSMPTIVVGPSQHVTIATWYNRT</sequence>
<accession>A0A059CLU6</accession>
<dbReference type="Gramene" id="KCW79418">
    <property type="protein sequence ID" value="KCW79418"/>
    <property type="gene ID" value="EUGRSUZ_C00821"/>
</dbReference>
<proteinExistence type="predicted"/>
<dbReference type="AlphaFoldDB" id="A0A059CLU6"/>
<dbReference type="InParanoid" id="A0A059CLU6"/>
<reference evidence="1" key="1">
    <citation type="submission" date="2013-07" db="EMBL/GenBank/DDBJ databases">
        <title>The genome of Eucalyptus grandis.</title>
        <authorList>
            <person name="Schmutz J."/>
            <person name="Hayes R."/>
            <person name="Myburg A."/>
            <person name="Tuskan G."/>
            <person name="Grattapaglia D."/>
            <person name="Rokhsar D.S."/>
        </authorList>
    </citation>
    <scope>NUCLEOTIDE SEQUENCE</scope>
    <source>
        <tissue evidence="1">Leaf extractions</tissue>
    </source>
</reference>
<protein>
    <submittedName>
        <fullName evidence="1">Uncharacterized protein</fullName>
    </submittedName>
</protein>